<sequence length="43" mass="4841">MELVSMIFLCVILFENVLAQPMQHVTPGDQVISTGQHRPSHVH</sequence>
<feature type="chain" id="PRO_5002910235" evidence="1">
    <location>
        <begin position="20"/>
        <end position="43"/>
    </location>
</feature>
<dbReference type="EMBL" id="FN317767">
    <property type="protein sequence ID" value="CAX73496.1"/>
    <property type="molecule type" value="mRNA"/>
</dbReference>
<proteinExistence type="evidence at transcript level"/>
<dbReference type="AlphaFoldDB" id="C1LFL8"/>
<organism evidence="2">
    <name type="scientific">Schistosoma japonicum</name>
    <name type="common">Blood fluke</name>
    <dbReference type="NCBI Taxonomy" id="6182"/>
    <lineage>
        <taxon>Eukaryota</taxon>
        <taxon>Metazoa</taxon>
        <taxon>Spiralia</taxon>
        <taxon>Lophotrochozoa</taxon>
        <taxon>Platyhelminthes</taxon>
        <taxon>Trematoda</taxon>
        <taxon>Digenea</taxon>
        <taxon>Strigeidida</taxon>
        <taxon>Schistosomatoidea</taxon>
        <taxon>Schistosomatidae</taxon>
        <taxon>Schistosoma</taxon>
    </lineage>
</organism>
<reference evidence="2" key="1">
    <citation type="journal article" date="2009" name="Nature">
        <title>The Schistosoma japonicum genome reveals features of host-parasite interplay.</title>
        <authorList>
            <person name="Liu F."/>
            <person name="Zhou Y."/>
            <person name="Wang Z.Q."/>
            <person name="Lu G."/>
            <person name="Zheng H."/>
            <person name="Brindley P.J."/>
            <person name="McManus D.P."/>
            <person name="Blair D."/>
            <person name="Zhang Q.H."/>
            <person name="Zhong Y."/>
            <person name="Wang S."/>
            <person name="Han Z.G."/>
            <person name="Chen Z."/>
        </authorList>
    </citation>
    <scope>NUCLEOTIDE SEQUENCE</scope>
    <source>
        <strain evidence="2">Anhui</strain>
    </source>
</reference>
<protein>
    <submittedName>
        <fullName evidence="2">Immunogenic miracidial antigen 8I</fullName>
    </submittedName>
</protein>
<evidence type="ECO:0000256" key="1">
    <source>
        <dbReference type="SAM" id="SignalP"/>
    </source>
</evidence>
<keyword evidence="1" id="KW-0732">Signal</keyword>
<name>C1LFL8_SCHJA</name>
<accession>C1LFL8</accession>
<feature type="signal peptide" evidence="1">
    <location>
        <begin position="1"/>
        <end position="19"/>
    </location>
</feature>
<evidence type="ECO:0000313" key="2">
    <source>
        <dbReference type="EMBL" id="CAX73496.1"/>
    </source>
</evidence>
<reference evidence="2" key="2">
    <citation type="submission" date="2009-03" db="EMBL/GenBank/DDBJ databases">
        <authorList>
            <person name="Gang L."/>
        </authorList>
    </citation>
    <scope>NUCLEOTIDE SEQUENCE</scope>
    <source>
        <strain evidence="2">Anhui</strain>
    </source>
</reference>